<reference evidence="1" key="1">
    <citation type="submission" date="2020-05" db="EMBL/GenBank/DDBJ databases">
        <authorList>
            <person name="Chiriac C."/>
            <person name="Salcher M."/>
            <person name="Ghai R."/>
            <person name="Kavagutti S V."/>
        </authorList>
    </citation>
    <scope>NUCLEOTIDE SEQUENCE</scope>
</reference>
<proteinExistence type="predicted"/>
<dbReference type="EMBL" id="LR797181">
    <property type="protein sequence ID" value="CAB4192644.1"/>
    <property type="molecule type" value="Genomic_DNA"/>
</dbReference>
<accession>A0A6J5RLF6</accession>
<protein>
    <submittedName>
        <fullName evidence="1">Uncharacterized protein</fullName>
    </submittedName>
</protein>
<organism evidence="1">
    <name type="scientific">uncultured Caudovirales phage</name>
    <dbReference type="NCBI Taxonomy" id="2100421"/>
    <lineage>
        <taxon>Viruses</taxon>
        <taxon>Duplodnaviria</taxon>
        <taxon>Heunggongvirae</taxon>
        <taxon>Uroviricota</taxon>
        <taxon>Caudoviricetes</taxon>
        <taxon>Peduoviridae</taxon>
        <taxon>Maltschvirus</taxon>
        <taxon>Maltschvirus maltsch</taxon>
    </lineage>
</organism>
<gene>
    <name evidence="1" type="ORF">UFOVP1244_53</name>
</gene>
<sequence>MIIEGLIKDRKSFNIQNCAYRRPIAHRTDDGLWELTEPTIYRWTWDLGQCGFLHPAGYRWSASVPWIARLIVDPEMLFECSLPHDMGYETQGGIRQFDTYTIDGSCQKNTLVNWYSGEPIALSRSRIDALLFAFALESRVPPGMAEKAYVGVYMDGQDAWNACA</sequence>
<name>A0A6J5RLF6_9CAUD</name>
<evidence type="ECO:0000313" key="1">
    <source>
        <dbReference type="EMBL" id="CAB4192644.1"/>
    </source>
</evidence>